<name>A0A061S0J1_9CHLO</name>
<accession>A0A061S0J1</accession>
<evidence type="ECO:0000313" key="1">
    <source>
        <dbReference type="EMBL" id="JAC76445.1"/>
    </source>
</evidence>
<dbReference type="AlphaFoldDB" id="A0A061S0J1"/>
<reference evidence="1" key="1">
    <citation type="submission" date="2014-05" db="EMBL/GenBank/DDBJ databases">
        <title>The transcriptome of the halophilic microalga Tetraselmis sp. GSL018 isolated from the Great Salt Lake, Utah.</title>
        <authorList>
            <person name="Jinkerson R.E."/>
            <person name="D'Adamo S."/>
            <person name="Posewitz M.C."/>
        </authorList>
    </citation>
    <scope>NUCLEOTIDE SEQUENCE</scope>
    <source>
        <strain evidence="1">GSL018</strain>
    </source>
</reference>
<proteinExistence type="predicted"/>
<gene>
    <name evidence="1" type="ORF">TSPGSL018_20144</name>
</gene>
<protein>
    <submittedName>
        <fullName evidence="1">Uncharacterized protein</fullName>
    </submittedName>
</protein>
<dbReference type="EMBL" id="GBEZ01009127">
    <property type="protein sequence ID" value="JAC76445.1"/>
    <property type="molecule type" value="Transcribed_RNA"/>
</dbReference>
<organism evidence="1">
    <name type="scientific">Tetraselmis sp. GSL018</name>
    <dbReference type="NCBI Taxonomy" id="582737"/>
    <lineage>
        <taxon>Eukaryota</taxon>
        <taxon>Viridiplantae</taxon>
        <taxon>Chlorophyta</taxon>
        <taxon>core chlorophytes</taxon>
        <taxon>Chlorodendrophyceae</taxon>
        <taxon>Chlorodendrales</taxon>
        <taxon>Chlorodendraceae</taxon>
        <taxon>Tetraselmis</taxon>
    </lineage>
</organism>
<sequence>MRELDRAFWEAWLYAAVRAAVRNDCLKLQRPGQVITSQQWRD</sequence>
<feature type="non-terminal residue" evidence="1">
    <location>
        <position position="42"/>
    </location>
</feature>